<evidence type="ECO:0000256" key="6">
    <source>
        <dbReference type="ARBA" id="ARBA00023136"/>
    </source>
</evidence>
<comment type="similarity">
    <text evidence="7">Belongs to the binding-protein-dependent transport system permease family.</text>
</comment>
<accession>A0ABS7Q3C8</accession>
<feature type="domain" description="ABC transmembrane type-1" evidence="8">
    <location>
        <begin position="98"/>
        <end position="289"/>
    </location>
</feature>
<comment type="caution">
    <text evidence="9">The sequence shown here is derived from an EMBL/GenBank/DDBJ whole genome shotgun (WGS) entry which is preliminary data.</text>
</comment>
<evidence type="ECO:0000256" key="5">
    <source>
        <dbReference type="ARBA" id="ARBA00022989"/>
    </source>
</evidence>
<feature type="transmembrane region" description="Helical" evidence="7">
    <location>
        <begin position="271"/>
        <end position="289"/>
    </location>
</feature>
<keyword evidence="4 7" id="KW-0812">Transmembrane</keyword>
<keyword evidence="2 7" id="KW-0813">Transport</keyword>
<keyword evidence="10" id="KW-1185">Reference proteome</keyword>
<keyword evidence="5 7" id="KW-1133">Transmembrane helix</keyword>
<name>A0ABS7Q3C8_9ACTN</name>
<evidence type="ECO:0000259" key="8">
    <source>
        <dbReference type="PROSITE" id="PS50928"/>
    </source>
</evidence>
<dbReference type="CDD" id="cd06261">
    <property type="entry name" value="TM_PBP2"/>
    <property type="match status" value="1"/>
</dbReference>
<evidence type="ECO:0000256" key="7">
    <source>
        <dbReference type="RuleBase" id="RU363032"/>
    </source>
</evidence>
<feature type="transmembrane region" description="Helical" evidence="7">
    <location>
        <begin position="39"/>
        <end position="60"/>
    </location>
</feature>
<dbReference type="Gene3D" id="1.10.3720.10">
    <property type="entry name" value="MetI-like"/>
    <property type="match status" value="1"/>
</dbReference>
<feature type="transmembrane region" description="Helical" evidence="7">
    <location>
        <begin position="98"/>
        <end position="123"/>
    </location>
</feature>
<dbReference type="Pfam" id="PF00528">
    <property type="entry name" value="BPD_transp_1"/>
    <property type="match status" value="1"/>
</dbReference>
<feature type="transmembrane region" description="Helical" evidence="7">
    <location>
        <begin position="210"/>
        <end position="232"/>
    </location>
</feature>
<sequence>MSATAGAGYWVRRGVDPDAPLEPAGRPHGRQRQKWTQPFVYFVALLFIGVCVAPVLYVVAGGFRTNAQITTSPAALPHPWVTGNYAGVLRSTTFWGEFANSVIVALASTVGIVVLGLMVSFVLARYDFRLKGAMYSLFAAGLMFPLVIAITPLYIVVKDLGLVDNLLGVIVPQIAFGLPMTVIILVPFLRAIPNEIEEAAAIDGASRLGFFFRMVLPLSVPGVVTVSILAFIGSWNNYVLPLYVLNSQADFTLPLGVQAFSSQYSTDTAKVLAFTSLAMLPALVFFSIFERRIVGGLTGAVKG</sequence>
<dbReference type="PANTHER" id="PTHR43744:SF12">
    <property type="entry name" value="ABC TRANSPORTER PERMEASE PROTEIN MG189-RELATED"/>
    <property type="match status" value="1"/>
</dbReference>
<organism evidence="9 10">
    <name type="scientific">Actinacidiphila acidipaludis</name>
    <dbReference type="NCBI Taxonomy" id="2873382"/>
    <lineage>
        <taxon>Bacteria</taxon>
        <taxon>Bacillati</taxon>
        <taxon>Actinomycetota</taxon>
        <taxon>Actinomycetes</taxon>
        <taxon>Kitasatosporales</taxon>
        <taxon>Streptomycetaceae</taxon>
        <taxon>Actinacidiphila</taxon>
    </lineage>
</organism>
<evidence type="ECO:0000256" key="2">
    <source>
        <dbReference type="ARBA" id="ARBA00022448"/>
    </source>
</evidence>
<reference evidence="9 10" key="1">
    <citation type="submission" date="2021-08" db="EMBL/GenBank/DDBJ databases">
        <title>WGS of actinomycetes from Thailand.</title>
        <authorList>
            <person name="Thawai C."/>
        </authorList>
    </citation>
    <scope>NUCLEOTIDE SEQUENCE [LARGE SCALE GENOMIC DNA]</scope>
    <source>
        <strain evidence="9 10">PLK6-54</strain>
    </source>
</reference>
<keyword evidence="6 7" id="KW-0472">Membrane</keyword>
<evidence type="ECO:0000313" key="10">
    <source>
        <dbReference type="Proteomes" id="UP000778578"/>
    </source>
</evidence>
<gene>
    <name evidence="9" type="ORF">K7862_06045</name>
</gene>
<evidence type="ECO:0000256" key="4">
    <source>
        <dbReference type="ARBA" id="ARBA00022692"/>
    </source>
</evidence>
<dbReference type="InterPro" id="IPR035906">
    <property type="entry name" value="MetI-like_sf"/>
</dbReference>
<dbReference type="SUPFAM" id="SSF161098">
    <property type="entry name" value="MetI-like"/>
    <property type="match status" value="1"/>
</dbReference>
<proteinExistence type="inferred from homology"/>
<dbReference type="RefSeq" id="WP_222961372.1">
    <property type="nucleotide sequence ID" value="NZ_JAINZZ010000005.1"/>
</dbReference>
<dbReference type="EMBL" id="JAINZZ010000005">
    <property type="protein sequence ID" value="MBY8877204.1"/>
    <property type="molecule type" value="Genomic_DNA"/>
</dbReference>
<evidence type="ECO:0000313" key="9">
    <source>
        <dbReference type="EMBL" id="MBY8877204.1"/>
    </source>
</evidence>
<dbReference type="InterPro" id="IPR000515">
    <property type="entry name" value="MetI-like"/>
</dbReference>
<feature type="transmembrane region" description="Helical" evidence="7">
    <location>
        <begin position="135"/>
        <end position="157"/>
    </location>
</feature>
<feature type="transmembrane region" description="Helical" evidence="7">
    <location>
        <begin position="169"/>
        <end position="189"/>
    </location>
</feature>
<protein>
    <submittedName>
        <fullName evidence="9">Carbohydrate ABC transporter permease</fullName>
    </submittedName>
</protein>
<dbReference type="PANTHER" id="PTHR43744">
    <property type="entry name" value="ABC TRANSPORTER PERMEASE PROTEIN MG189-RELATED-RELATED"/>
    <property type="match status" value="1"/>
</dbReference>
<evidence type="ECO:0000256" key="3">
    <source>
        <dbReference type="ARBA" id="ARBA00022475"/>
    </source>
</evidence>
<evidence type="ECO:0000256" key="1">
    <source>
        <dbReference type="ARBA" id="ARBA00004651"/>
    </source>
</evidence>
<dbReference type="Proteomes" id="UP000778578">
    <property type="component" value="Unassembled WGS sequence"/>
</dbReference>
<comment type="subcellular location">
    <subcellularLocation>
        <location evidence="1 7">Cell membrane</location>
        <topology evidence="1 7">Multi-pass membrane protein</topology>
    </subcellularLocation>
</comment>
<keyword evidence="3" id="KW-1003">Cell membrane</keyword>
<dbReference type="PROSITE" id="PS50928">
    <property type="entry name" value="ABC_TM1"/>
    <property type="match status" value="1"/>
</dbReference>